<proteinExistence type="predicted"/>
<dbReference type="PANTHER" id="PTHR33700">
    <property type="entry name" value="MYB-LIKE PROTEIN X"/>
    <property type="match status" value="1"/>
</dbReference>
<dbReference type="PANTHER" id="PTHR33700:SF4">
    <property type="entry name" value="MYB-LIKE PROTEIN X"/>
    <property type="match status" value="1"/>
</dbReference>
<keyword evidence="2" id="KW-0472">Membrane</keyword>
<feature type="transmembrane region" description="Helical" evidence="2">
    <location>
        <begin position="66"/>
        <end position="83"/>
    </location>
</feature>
<feature type="region of interest" description="Disordered" evidence="1">
    <location>
        <begin position="289"/>
        <end position="352"/>
    </location>
</feature>
<feature type="compositionally biased region" description="Basic and acidic residues" evidence="1">
    <location>
        <begin position="150"/>
        <end position="176"/>
    </location>
</feature>
<dbReference type="EMBL" id="JADFTS010000003">
    <property type="protein sequence ID" value="KAF9613555.1"/>
    <property type="molecule type" value="Genomic_DNA"/>
</dbReference>
<feature type="region of interest" description="Disordered" evidence="1">
    <location>
        <begin position="121"/>
        <end position="179"/>
    </location>
</feature>
<organism evidence="3 4">
    <name type="scientific">Coptis chinensis</name>
    <dbReference type="NCBI Taxonomy" id="261450"/>
    <lineage>
        <taxon>Eukaryota</taxon>
        <taxon>Viridiplantae</taxon>
        <taxon>Streptophyta</taxon>
        <taxon>Embryophyta</taxon>
        <taxon>Tracheophyta</taxon>
        <taxon>Spermatophyta</taxon>
        <taxon>Magnoliopsida</taxon>
        <taxon>Ranunculales</taxon>
        <taxon>Ranunculaceae</taxon>
        <taxon>Coptidoideae</taxon>
        <taxon>Coptis</taxon>
    </lineage>
</organism>
<protein>
    <submittedName>
        <fullName evidence="3">Uncharacterized protein</fullName>
    </submittedName>
</protein>
<reference evidence="3 4" key="1">
    <citation type="submission" date="2020-10" db="EMBL/GenBank/DDBJ databases">
        <title>The Coptis chinensis genome and diversification of protoberbering-type alkaloids.</title>
        <authorList>
            <person name="Wang B."/>
            <person name="Shu S."/>
            <person name="Song C."/>
            <person name="Liu Y."/>
        </authorList>
    </citation>
    <scope>NUCLEOTIDE SEQUENCE [LARGE SCALE GENOMIC DNA]</scope>
    <source>
        <strain evidence="3">HL-2020</strain>
        <tissue evidence="3">Leaf</tissue>
    </source>
</reference>
<gene>
    <name evidence="3" type="ORF">IFM89_008946</name>
</gene>
<evidence type="ECO:0000256" key="2">
    <source>
        <dbReference type="SAM" id="Phobius"/>
    </source>
</evidence>
<evidence type="ECO:0000256" key="1">
    <source>
        <dbReference type="SAM" id="MobiDB-lite"/>
    </source>
</evidence>
<keyword evidence="2" id="KW-0812">Transmembrane</keyword>
<keyword evidence="4" id="KW-1185">Reference proteome</keyword>
<accession>A0A835LZQ4</accession>
<dbReference type="Proteomes" id="UP000631114">
    <property type="component" value="Unassembled WGS sequence"/>
</dbReference>
<evidence type="ECO:0000313" key="4">
    <source>
        <dbReference type="Proteomes" id="UP000631114"/>
    </source>
</evidence>
<evidence type="ECO:0000313" key="3">
    <source>
        <dbReference type="EMBL" id="KAF9613555.1"/>
    </source>
</evidence>
<keyword evidence="2" id="KW-1133">Transmembrane helix</keyword>
<dbReference type="OrthoDB" id="1928179at2759"/>
<feature type="compositionally biased region" description="Basic and acidic residues" evidence="1">
    <location>
        <begin position="123"/>
        <end position="139"/>
    </location>
</feature>
<dbReference type="AlphaFoldDB" id="A0A835LZQ4"/>
<name>A0A835LZQ4_9MAGN</name>
<sequence>ENIGGKETIWMAPMKQWSHGAGFCCPTRPAKECKRIPPVSCSRKQGLMFNQAVRTQRTKGYRTKQAFQVALILAFCIWVLYQIKHSHEKRKYFGETSENNLLDLKHTAIILGRKALIGSSNANEDKDSAITEKGSKGSDGENASQEETDIEKKFESNKKDVTDKVEAMDSAEEKKNGKQNAKDVLLPLNETESSLVTGEGEVGYGIIGFHDENGVPQDGPQLINLVPNGTESGNGTIDVHNQAISRTYNQSYMQNNNKVNKQVDAKSEGRSASKGEIVHMLGAMTDATTDQKTQTDSGAILDKSGRKGASETAQEVRVVLDDSEDFGSYHDNSGVTDLKMLSQTKDEAKSEN</sequence>
<feature type="non-terminal residue" evidence="3">
    <location>
        <position position="352"/>
    </location>
</feature>
<comment type="caution">
    <text evidence="3">The sequence shown here is derived from an EMBL/GenBank/DDBJ whole genome shotgun (WGS) entry which is preliminary data.</text>
</comment>